<feature type="domain" description="Dynein heavy chain AAA lid" evidence="5">
    <location>
        <begin position="855"/>
        <end position="994"/>
    </location>
</feature>
<dbReference type="Pfam" id="PF18198">
    <property type="entry name" value="AAA_lid_11"/>
    <property type="match status" value="1"/>
</dbReference>
<comment type="caution">
    <text evidence="7">The sequence shown here is derived from an EMBL/GenBank/DDBJ whole genome shotgun (WGS) entry which is preliminary data.</text>
</comment>
<keyword evidence="8" id="KW-1185">Reference proteome</keyword>
<evidence type="ECO:0000313" key="7">
    <source>
        <dbReference type="EMBL" id="CAL4059761.1"/>
    </source>
</evidence>
<evidence type="ECO:0008006" key="9">
    <source>
        <dbReference type="Google" id="ProtNLM"/>
    </source>
</evidence>
<feature type="non-terminal residue" evidence="7">
    <location>
        <position position="1"/>
    </location>
</feature>
<dbReference type="InterPro" id="IPR026983">
    <property type="entry name" value="DHC"/>
</dbReference>
<accession>A0AAV2PI02</accession>
<dbReference type="InterPro" id="IPR035706">
    <property type="entry name" value="AAA_9"/>
</dbReference>
<evidence type="ECO:0000259" key="5">
    <source>
        <dbReference type="Pfam" id="PF18198"/>
    </source>
</evidence>
<dbReference type="FunFam" id="3.40.50.300:FF:000598">
    <property type="entry name" value="Dynein cytoplasmic 2 heavy chain 1"/>
    <property type="match status" value="1"/>
</dbReference>
<feature type="domain" description="Dynein heavy chain coiled coil stalk" evidence="3">
    <location>
        <begin position="2"/>
        <end position="213"/>
    </location>
</feature>
<gene>
    <name evidence="7" type="ORF">MNOR_LOCUS804</name>
</gene>
<dbReference type="GO" id="GO:0030286">
    <property type="term" value="C:dynein complex"/>
    <property type="evidence" value="ECO:0007669"/>
    <property type="project" value="InterPro"/>
</dbReference>
<dbReference type="InterPro" id="IPR041658">
    <property type="entry name" value="AAA_lid_11"/>
</dbReference>
<dbReference type="Pfam" id="PF12777">
    <property type="entry name" value="MT"/>
    <property type="match status" value="1"/>
</dbReference>
<dbReference type="Pfam" id="PF18199">
    <property type="entry name" value="Dynein_C"/>
    <property type="match status" value="1"/>
</dbReference>
<evidence type="ECO:0000259" key="4">
    <source>
        <dbReference type="Pfam" id="PF12781"/>
    </source>
</evidence>
<dbReference type="Proteomes" id="UP001497623">
    <property type="component" value="Unassembled WGS sequence"/>
</dbReference>
<proteinExistence type="predicted"/>
<dbReference type="Gene3D" id="3.40.50.300">
    <property type="entry name" value="P-loop containing nucleotide triphosphate hydrolases"/>
    <property type="match status" value="2"/>
</dbReference>
<evidence type="ECO:0000313" key="8">
    <source>
        <dbReference type="Proteomes" id="UP001497623"/>
    </source>
</evidence>
<dbReference type="InterPro" id="IPR027417">
    <property type="entry name" value="P-loop_NTPase"/>
</dbReference>
<dbReference type="Pfam" id="PF03028">
    <property type="entry name" value="Dynein_heavy"/>
    <property type="match status" value="1"/>
</dbReference>
<dbReference type="FunFam" id="1.20.1270.280:FF:000006">
    <property type="entry name" value="Dynein cytoplasmic 2 heavy chain 1"/>
    <property type="match status" value="1"/>
</dbReference>
<dbReference type="GO" id="GO:0007018">
    <property type="term" value="P:microtubule-based movement"/>
    <property type="evidence" value="ECO:0007669"/>
    <property type="project" value="InterPro"/>
</dbReference>
<dbReference type="Gene3D" id="1.20.1270.280">
    <property type="match status" value="1"/>
</dbReference>
<feature type="domain" description="Dynein heavy chain ATP-binding dynein motor region" evidence="4">
    <location>
        <begin position="250"/>
        <end position="469"/>
    </location>
</feature>
<organism evidence="7 8">
    <name type="scientific">Meganyctiphanes norvegica</name>
    <name type="common">Northern krill</name>
    <name type="synonym">Thysanopoda norvegica</name>
    <dbReference type="NCBI Taxonomy" id="48144"/>
    <lineage>
        <taxon>Eukaryota</taxon>
        <taxon>Metazoa</taxon>
        <taxon>Ecdysozoa</taxon>
        <taxon>Arthropoda</taxon>
        <taxon>Crustacea</taxon>
        <taxon>Multicrustacea</taxon>
        <taxon>Malacostraca</taxon>
        <taxon>Eumalacostraca</taxon>
        <taxon>Eucarida</taxon>
        <taxon>Euphausiacea</taxon>
        <taxon>Euphausiidae</taxon>
        <taxon>Meganyctiphanes</taxon>
    </lineage>
</organism>
<evidence type="ECO:0000259" key="6">
    <source>
        <dbReference type="Pfam" id="PF18199"/>
    </source>
</evidence>
<name>A0AAV2PI02_MEGNR</name>
<dbReference type="PANTHER" id="PTHR45703:SF22">
    <property type="entry name" value="DYNEIN CYTOPLASMIC 2 HEAVY CHAIN 1"/>
    <property type="match status" value="1"/>
</dbReference>
<evidence type="ECO:0000259" key="2">
    <source>
        <dbReference type="Pfam" id="PF03028"/>
    </source>
</evidence>
<dbReference type="PANTHER" id="PTHR45703">
    <property type="entry name" value="DYNEIN HEAVY CHAIN"/>
    <property type="match status" value="1"/>
</dbReference>
<dbReference type="GO" id="GO:0045505">
    <property type="term" value="F:dynein intermediate chain binding"/>
    <property type="evidence" value="ECO:0007669"/>
    <property type="project" value="InterPro"/>
</dbReference>
<dbReference type="Gene3D" id="1.10.8.1220">
    <property type="match status" value="1"/>
</dbReference>
<dbReference type="InterPro" id="IPR043160">
    <property type="entry name" value="Dynein_C_barrel"/>
</dbReference>
<dbReference type="Gene3D" id="1.20.920.20">
    <property type="match status" value="1"/>
</dbReference>
<dbReference type="InterPro" id="IPR041228">
    <property type="entry name" value="Dynein_C"/>
</dbReference>
<feature type="non-terminal residue" evidence="7">
    <location>
        <position position="1300"/>
    </location>
</feature>
<reference evidence="7 8" key="1">
    <citation type="submission" date="2024-05" db="EMBL/GenBank/DDBJ databases">
        <authorList>
            <person name="Wallberg A."/>
        </authorList>
    </citation>
    <scope>NUCLEOTIDE SEQUENCE [LARGE SCALE GENOMIC DNA]</scope>
</reference>
<dbReference type="InterPro" id="IPR024743">
    <property type="entry name" value="Dynein_HC_stalk"/>
</dbReference>
<sequence length="1300" mass="146704">IRSMRAPPEVIRDVLEGVLRLMGILDTSWNSMKSFLAKRGVKEEIRNFDPRHVSPDARKSVEKLLQDRAKSFDPAVAKRASTAAAPLAAWVKANVKFSYVLTRVKPLEEEQNKLQRNLSRAEVQIGELSAGLDDVDKKVAKLRDKLNRSTKEAAEVEFHLNKAQETITAAESLVTKLDGEYQRWSQQVAELEDSLSWLPKESVLTAAFITYLSGEPEDVRAKTIKDWSHLLKVEEFDFKRFLGSEREQLAWKMEGLPSDQLSIENALVILQCRMRPFLIDPSSRATAWLRQHLKDQTVEVITQTDSKFGTTLELAVRFGKTLIIEEVEEVDPVLYPLLRGDLMTQGPRHVVQVGEKVLDYNDNFQLFLATRSPNLELSPDQTGILTTVNFTTTRAGLTGQLLAATLQIEKPELEVRRTELLRKEEDLKVQLMTLEDQLLTTLANSTGNILENKELLASLELAKSSASTIESSLKESHDLQASLEVERAAYIKLAKAAANLYFVIGDLSKLNTMYRFSLGAFTKLFNKALQTPQNGSGTEQRIQNLQRALIDLVYNYVTQSLFKSDRLMFGLHLVHGMYPELFQKNEWEALTGQLVTDVRADPNEMKEQLPQWIDEERAFAVALLKQTFPTLYQSLQLDDISLWSGFSRSSHCEVDFPVQLKISSFQQVLVIQAVRPDRLQSAMINFTARALGMKELSSPSLNLRRLLGETTAEEPILIIISPGADPSQELQELVNNTVGSNKYYEVAMGQGQSEIAVSKLQECSKNGFWLCLKNLHLVTAWLPVLEKELNSLDPHKDFRLWLTAEPHLKFSPILLQSSLKVTYEAPAGIKKNLERTYDSWNPEIVARGNNVNRSQALFVLAWFHAILQERRKYIPQGWSKFYEFSFSDLKAGADILDRLYAQAGSGEIKWNFVHGLFESAIYGGRVDNIWDIRILSAYLHIYFTNNIVAGRKPASDQLVANLTLPTTVNYQDYTSLIKSLPEEDDATYFGLPVNIERSWQRIVSSQVINQLKVLMRSTELAERFDREKWHSQLSPVLNLWKKLNQGSNLIQAKVVANSGSGEAPVRAFIQLEYYSVVTIVQTVHRSLAALSKVIRGTLLLTTEVQKLAEAFLRQETPGSWQQLWDGPEDPLEYMRSLIRRGLGVGRWLTKSDQGSLLREPLNLSELLHPGTFLNALRQQTAREYGTSIDSLVFITSWSRSGIPDAKVMIKWSGLQLEGASFDGSRLSHNSHDSPSISVAPLCIAAWMPKDQKNNLHNEGLLSVPVYSGETRESVVASVDIPCSPPHLQWHQAGLAFFLST</sequence>
<dbReference type="FunFam" id="3.40.50.300:FF:000710">
    <property type="entry name" value="Cytoplasmic dynein 2 heavy chain 1"/>
    <property type="match status" value="1"/>
</dbReference>
<evidence type="ECO:0000259" key="3">
    <source>
        <dbReference type="Pfam" id="PF12777"/>
    </source>
</evidence>
<protein>
    <recommendedName>
        <fullName evidence="9">Cytoplasmic dynein 2 heavy chain 1</fullName>
    </recommendedName>
</protein>
<dbReference type="Gene3D" id="3.10.490.20">
    <property type="match status" value="1"/>
</dbReference>
<feature type="domain" description="Dynein heavy chain C-terminal" evidence="6">
    <location>
        <begin position="1009"/>
        <end position="1298"/>
    </location>
</feature>
<dbReference type="GO" id="GO:0008569">
    <property type="term" value="F:minus-end-directed microtubule motor activity"/>
    <property type="evidence" value="ECO:0007669"/>
    <property type="project" value="InterPro"/>
</dbReference>
<dbReference type="EMBL" id="CAXKWB010000190">
    <property type="protein sequence ID" value="CAL4059761.1"/>
    <property type="molecule type" value="Genomic_DNA"/>
</dbReference>
<dbReference type="FunFam" id="1.10.8.720:FF:000006">
    <property type="entry name" value="cytoplasmic dynein 2 heavy chain 1"/>
    <property type="match status" value="1"/>
</dbReference>
<dbReference type="Gene3D" id="1.10.8.720">
    <property type="entry name" value="Region D6 of dynein motor"/>
    <property type="match status" value="1"/>
</dbReference>
<feature type="domain" description="Dynein heavy chain region D6 P-loop" evidence="2">
    <location>
        <begin position="712"/>
        <end position="822"/>
    </location>
</feature>
<dbReference type="InterPro" id="IPR042219">
    <property type="entry name" value="AAA_lid_11_sf"/>
</dbReference>
<dbReference type="InterPro" id="IPR004273">
    <property type="entry name" value="Dynein_heavy_D6_P-loop"/>
</dbReference>
<dbReference type="GO" id="GO:0051959">
    <property type="term" value="F:dynein light intermediate chain binding"/>
    <property type="evidence" value="ECO:0007669"/>
    <property type="project" value="InterPro"/>
</dbReference>
<feature type="coiled-coil region" evidence="1">
    <location>
        <begin position="104"/>
        <end position="194"/>
    </location>
</feature>
<evidence type="ECO:0000256" key="1">
    <source>
        <dbReference type="SAM" id="Coils"/>
    </source>
</evidence>
<keyword evidence="1" id="KW-0175">Coiled coil</keyword>
<dbReference type="Pfam" id="PF12781">
    <property type="entry name" value="AAA_9"/>
    <property type="match status" value="1"/>
</dbReference>
<dbReference type="FunFam" id="1.10.8.1220:FF:000003">
    <property type="entry name" value="Dynein cytoplasmic 2 heavy chain 1"/>
    <property type="match status" value="1"/>
</dbReference>
<dbReference type="SUPFAM" id="SSF90257">
    <property type="entry name" value="Myosin rod fragments"/>
    <property type="match status" value="1"/>
</dbReference>
<dbReference type="Gene3D" id="6.10.140.1060">
    <property type="match status" value="1"/>
</dbReference>